<geneLocation type="plasmid" evidence="8 9">
    <name>unnamed3</name>
</geneLocation>
<sequence>MWSTVFMTGDTDEMMALRAALAAVEARAQVAEFRASSAETRATAAETRAISAEAQIAHLKHLIARMRQDRFGASSERGRRLLAQFELELEDLETAHAEDAPENAPDPAVRATAPRRNHGRQPLRADLPRERVVIPVPTHCPCCGGERLSKLGESVTETLEVIPRQFKVIQTIREKFTCRDCENIIQPPAPFHPIARGRAGPKLLAGILCDKFLQHLPLNRQSAAFAREGIDLDTSTLADWVGACTATLAPLTALIRAHVLAARRLHADDTTVPVLARGRTVTGRLWNYVRDDAPFGGLAPPAVWFRYSRDRKGEHPADHLTGWTGILQSDAYGGYTHLAKPGRQPAPVVPAGCWAHGRRGLFKIAEKDKAPLAIEAVRRIDAIFDAERAINGSSAAHRLEIRKESIAPLVEELLDWMRDTCRRMSSKNPIAQAMNYILRRGDTFTVFLEDGRICLTNNAAERAIRGIALGRKAWLFAGSDRGGERAAAMYSLVVTCRLNEVDPQAWLADVLARINDTPNPRLHELLPWHWKPIAQGENNVAA</sequence>
<keyword evidence="8" id="KW-0614">Plasmid</keyword>
<evidence type="ECO:0000313" key="7">
    <source>
        <dbReference type="EMBL" id="AXY22829.1"/>
    </source>
</evidence>
<feature type="domain" description="Transposase TnpC homeodomain" evidence="4">
    <location>
        <begin position="58"/>
        <end position="132"/>
    </location>
</feature>
<evidence type="ECO:0000259" key="3">
    <source>
        <dbReference type="Pfam" id="PF13005"/>
    </source>
</evidence>
<dbReference type="PANTHER" id="PTHR33678">
    <property type="entry name" value="BLL1576 PROTEIN"/>
    <property type="match status" value="1"/>
</dbReference>
<dbReference type="Pfam" id="PF13817">
    <property type="entry name" value="DDE_Tnp_IS66_C"/>
    <property type="match status" value="1"/>
</dbReference>
<evidence type="ECO:0000313" key="6">
    <source>
        <dbReference type="EMBL" id="AXY21701.1"/>
    </source>
</evidence>
<dbReference type="KEGG" id="ksc:CD178_03478"/>
<dbReference type="InterPro" id="IPR004291">
    <property type="entry name" value="Transposase_IS66_central"/>
</dbReference>
<dbReference type="EMBL" id="CP023036">
    <property type="protein sequence ID" value="AXY22829.1"/>
    <property type="molecule type" value="Genomic_DNA"/>
</dbReference>
<dbReference type="InterPro" id="IPR052344">
    <property type="entry name" value="Transposase-related"/>
</dbReference>
<dbReference type="KEGG" id="ksc:CD178_00901"/>
<evidence type="ECO:0000256" key="1">
    <source>
        <dbReference type="SAM" id="MobiDB-lite"/>
    </source>
</evidence>
<dbReference type="InterPro" id="IPR024474">
    <property type="entry name" value="Znf_dom_IS66"/>
</dbReference>
<evidence type="ECO:0000259" key="2">
    <source>
        <dbReference type="Pfam" id="PF03050"/>
    </source>
</evidence>
<dbReference type="Pfam" id="PF03050">
    <property type="entry name" value="DDE_Tnp_IS66"/>
    <property type="match status" value="1"/>
</dbReference>
<dbReference type="AlphaFoldDB" id="A0A347WA08"/>
<dbReference type="InterPro" id="IPR039552">
    <property type="entry name" value="IS66_C"/>
</dbReference>
<dbReference type="EMBL" id="CP023039">
    <property type="protein sequence ID" value="AXY24222.1"/>
    <property type="molecule type" value="Genomic_DNA"/>
</dbReference>
<reference evidence="6 9" key="1">
    <citation type="submission" date="2017-08" db="EMBL/GenBank/DDBJ databases">
        <title>Complete genome sequence of Gluconacetobacter saccharivorans CV1 isolated from Fermented Vinegar.</title>
        <authorList>
            <person name="Kim S.-Y."/>
        </authorList>
    </citation>
    <scope>NUCLEOTIDE SEQUENCE [LARGE SCALE GENOMIC DNA]</scope>
    <source>
        <strain evidence="6 9">CV1</strain>
        <plasmid evidence="8 9">unnamed3</plasmid>
    </source>
</reference>
<evidence type="ECO:0000259" key="4">
    <source>
        <dbReference type="Pfam" id="PF13007"/>
    </source>
</evidence>
<evidence type="ECO:0000313" key="9">
    <source>
        <dbReference type="Proteomes" id="UP000264120"/>
    </source>
</evidence>
<feature type="domain" description="Transposase IS66 zinc-finger binding" evidence="3">
    <location>
        <begin position="137"/>
        <end position="182"/>
    </location>
</feature>
<name>A0A347WA08_9PROT</name>
<dbReference type="Pfam" id="PF13005">
    <property type="entry name" value="zf-IS66"/>
    <property type="match status" value="1"/>
</dbReference>
<dbReference type="Proteomes" id="UP000264120">
    <property type="component" value="Plasmid unnamed3"/>
</dbReference>
<evidence type="ECO:0000313" key="8">
    <source>
        <dbReference type="EMBL" id="AXY24222.1"/>
    </source>
</evidence>
<feature type="domain" description="Transposase IS66 central" evidence="2">
    <location>
        <begin position="196"/>
        <end position="484"/>
    </location>
</feature>
<dbReference type="NCBIfam" id="NF033517">
    <property type="entry name" value="transpos_IS66"/>
    <property type="match status" value="1"/>
</dbReference>
<proteinExistence type="predicted"/>
<feature type="domain" description="Transposase IS66 C-terminal" evidence="5">
    <location>
        <begin position="491"/>
        <end position="528"/>
    </location>
</feature>
<organism evidence="6 9">
    <name type="scientific">Komagataeibacter saccharivorans</name>
    <dbReference type="NCBI Taxonomy" id="265959"/>
    <lineage>
        <taxon>Bacteria</taxon>
        <taxon>Pseudomonadati</taxon>
        <taxon>Pseudomonadota</taxon>
        <taxon>Alphaproteobacteria</taxon>
        <taxon>Acetobacterales</taxon>
        <taxon>Acetobacteraceae</taxon>
        <taxon>Komagataeibacter</taxon>
    </lineage>
</organism>
<protein>
    <submittedName>
        <fullName evidence="6">Transposase IS66 family protein</fullName>
    </submittedName>
</protein>
<dbReference type="EMBL" id="CP023036">
    <property type="protein sequence ID" value="AXY21701.1"/>
    <property type="molecule type" value="Genomic_DNA"/>
</dbReference>
<dbReference type="Proteomes" id="UP000264120">
    <property type="component" value="Chromosome"/>
</dbReference>
<feature type="region of interest" description="Disordered" evidence="1">
    <location>
        <begin position="96"/>
        <end position="122"/>
    </location>
</feature>
<gene>
    <name evidence="6" type="ORF">CD178_00901</name>
    <name evidence="7" type="ORF">CD178_02073</name>
    <name evidence="8" type="ORF">CD178_03478</name>
</gene>
<dbReference type="PANTHER" id="PTHR33678:SF1">
    <property type="entry name" value="BLL1576 PROTEIN"/>
    <property type="match status" value="1"/>
</dbReference>
<accession>A0A347WA08</accession>
<keyword evidence="9" id="KW-1185">Reference proteome</keyword>
<dbReference type="KEGG" id="ksc:CD178_02073"/>
<evidence type="ECO:0000259" key="5">
    <source>
        <dbReference type="Pfam" id="PF13817"/>
    </source>
</evidence>
<dbReference type="Pfam" id="PF13007">
    <property type="entry name" value="LZ_Tnp_IS66"/>
    <property type="match status" value="1"/>
</dbReference>
<dbReference type="InterPro" id="IPR024463">
    <property type="entry name" value="Transposase_TnpC_homeodom"/>
</dbReference>